<dbReference type="Proteomes" id="UP000660668">
    <property type="component" value="Unassembled WGS sequence"/>
</dbReference>
<evidence type="ECO:0000313" key="2">
    <source>
        <dbReference type="EMBL" id="MBF4769551.1"/>
    </source>
</evidence>
<organism evidence="2 3">
    <name type="scientific">Nocardioides agariphilus</name>
    <dbReference type="NCBI Taxonomy" id="433664"/>
    <lineage>
        <taxon>Bacteria</taxon>
        <taxon>Bacillati</taxon>
        <taxon>Actinomycetota</taxon>
        <taxon>Actinomycetes</taxon>
        <taxon>Propionibacteriales</taxon>
        <taxon>Nocardioidaceae</taxon>
        <taxon>Nocardioides</taxon>
    </lineage>
</organism>
<dbReference type="RefSeq" id="WP_194697697.1">
    <property type="nucleotide sequence ID" value="NZ_JADKPO010000027.1"/>
</dbReference>
<protein>
    <submittedName>
        <fullName evidence="2">Uncharacterized protein</fullName>
    </submittedName>
</protein>
<feature type="compositionally biased region" description="Low complexity" evidence="1">
    <location>
        <begin position="72"/>
        <end position="98"/>
    </location>
</feature>
<dbReference type="EMBL" id="JADKPO010000027">
    <property type="protein sequence ID" value="MBF4769551.1"/>
    <property type="molecule type" value="Genomic_DNA"/>
</dbReference>
<evidence type="ECO:0000313" key="3">
    <source>
        <dbReference type="Proteomes" id="UP000660668"/>
    </source>
</evidence>
<feature type="region of interest" description="Disordered" evidence="1">
    <location>
        <begin position="63"/>
        <end position="104"/>
    </location>
</feature>
<feature type="region of interest" description="Disordered" evidence="1">
    <location>
        <begin position="1"/>
        <end position="24"/>
    </location>
</feature>
<dbReference type="AlphaFoldDB" id="A0A930VRI0"/>
<reference evidence="2" key="1">
    <citation type="submission" date="2020-11" db="EMBL/GenBank/DDBJ databases">
        <title>Nocardioides cynanchi sp. nov., isolated from soil of rhizosphere of Cynanchum wilfordii.</title>
        <authorList>
            <person name="Lee J.-S."/>
            <person name="Suh M.K."/>
            <person name="Kim J.-S."/>
        </authorList>
    </citation>
    <scope>NUCLEOTIDE SEQUENCE</scope>
    <source>
        <strain evidence="2">KCTC 19276</strain>
    </source>
</reference>
<gene>
    <name evidence="2" type="ORF">ISU10_17420</name>
</gene>
<accession>A0A930VRI0</accession>
<sequence length="231" mass="24793">MDQLGQPRDHRPRKSFWARFSEQETGPQKVLVGLAGTVTALATTVGGGYALVRVLNDDTQQVATDISGSPDPSASAETPGESSGESSGGAEPSASPEPTATNTFGITLEPGQTLITQGSKQADAFVHSLVDDPGARTELNVVILSEERLYPRPQWIMRLWYNCQGLPEGDPPGEDLCDSVMLVFDDADPPPTLFKRPLRIEMHGIWADNRPTDKGYGATDLEIYPVPASSS</sequence>
<evidence type="ECO:0000256" key="1">
    <source>
        <dbReference type="SAM" id="MobiDB-lite"/>
    </source>
</evidence>
<comment type="caution">
    <text evidence="2">The sequence shown here is derived from an EMBL/GenBank/DDBJ whole genome shotgun (WGS) entry which is preliminary data.</text>
</comment>
<name>A0A930VRI0_9ACTN</name>
<keyword evidence="3" id="KW-1185">Reference proteome</keyword>
<proteinExistence type="predicted"/>